<evidence type="ECO:0000256" key="1">
    <source>
        <dbReference type="SAM" id="MobiDB-lite"/>
    </source>
</evidence>
<dbReference type="InterPro" id="IPR028851">
    <property type="entry name" value="Pphln1"/>
</dbReference>
<feature type="region of interest" description="Disordered" evidence="1">
    <location>
        <begin position="71"/>
        <end position="227"/>
    </location>
</feature>
<dbReference type="GO" id="GO:0045814">
    <property type="term" value="P:negative regulation of gene expression, epigenetic"/>
    <property type="evidence" value="ECO:0007669"/>
    <property type="project" value="TreeGrafter"/>
</dbReference>
<proteinExistence type="predicted"/>
<dbReference type="GO" id="GO:0097355">
    <property type="term" value="P:protein localization to heterochromatin"/>
    <property type="evidence" value="ECO:0007669"/>
    <property type="project" value="TreeGrafter"/>
</dbReference>
<dbReference type="PANTHER" id="PTHR15836:SF4">
    <property type="entry name" value="PERIPHILIN-1"/>
    <property type="match status" value="1"/>
</dbReference>
<evidence type="ECO:0000313" key="4">
    <source>
        <dbReference type="Proteomes" id="UP000005237"/>
    </source>
</evidence>
<sequence length="522" mass="60428">MLNEILIFSFFFESLFELFERFCIGTALFQVFLTSSIPYCERDFMGYRCELSWFRDIRRYCAYQRSKLVRSNSQRRRRRSDSDESHHSSRQSSPARRSRSRSRESRSESRLSRGSRSRSTNRSRSHSRGSARSRSSRRSRSRSRSIERRHRSVSRDRDSSRERNNGEEEKRRIRERQASYKRRREFSESFNDQDSDDERRQKRKEKVQELPQIPLPPSKTNQKPLPKPEVFIPPPSADMEIESLPKYSPPRHVNPYQAHQSHHKSKEPTSHVQSTLYSVPMRDETTPKAIVRESSAVADPLARPFGPVQPQIAPEVAQPEKSSFQQQAVPAVAPQPAFVPRQISKIEIVMPASLPAPPSVPAPVHKNSLNGGNVSCSVTAMDATLLPTTHKLFGHLKSFQSTLLTTVKYEEPAKKNEDDELSSLRLSSLATEDNSEELKSLEREEKLTKMSDEQMMRFHIKKKQFEAAFRNDCETYAVVTKALLAKDESLQFGLKMSLLENMDDLYRKMMQRVDDLIDQLLM</sequence>
<feature type="region of interest" description="Disordered" evidence="1">
    <location>
        <begin position="414"/>
        <end position="438"/>
    </location>
</feature>
<protein>
    <recommendedName>
        <fullName evidence="2">Periphilin-1 C-terminal domain-containing protein</fullName>
    </recommendedName>
</protein>
<dbReference type="EnsemblMetazoa" id="CJA07317.1">
    <property type="protein sequence ID" value="CJA07317.1"/>
    <property type="gene ID" value="WBGene00126521"/>
</dbReference>
<dbReference type="GO" id="GO:0045892">
    <property type="term" value="P:negative regulation of DNA-templated transcription"/>
    <property type="evidence" value="ECO:0007669"/>
    <property type="project" value="InterPro"/>
</dbReference>
<name>A0A8R1DN13_CAEJA</name>
<dbReference type="Pfam" id="PF25234">
    <property type="entry name" value="Periphilin_C"/>
    <property type="match status" value="1"/>
</dbReference>
<evidence type="ECO:0000259" key="2">
    <source>
        <dbReference type="Pfam" id="PF25234"/>
    </source>
</evidence>
<keyword evidence="4" id="KW-1185">Reference proteome</keyword>
<feature type="compositionally biased region" description="Basic and acidic residues" evidence="1">
    <location>
        <begin position="101"/>
        <end position="111"/>
    </location>
</feature>
<feature type="domain" description="Periphilin-1 C-terminal" evidence="2">
    <location>
        <begin position="451"/>
        <end position="519"/>
    </location>
</feature>
<dbReference type="GO" id="GO:0005654">
    <property type="term" value="C:nucleoplasm"/>
    <property type="evidence" value="ECO:0007669"/>
    <property type="project" value="TreeGrafter"/>
</dbReference>
<feature type="compositionally biased region" description="Basic residues" evidence="1">
    <location>
        <begin position="113"/>
        <end position="152"/>
    </location>
</feature>
<dbReference type="AlphaFoldDB" id="A0A8R1DN13"/>
<dbReference type="Proteomes" id="UP000005237">
    <property type="component" value="Unassembled WGS sequence"/>
</dbReference>
<reference evidence="4" key="1">
    <citation type="submission" date="2010-08" db="EMBL/GenBank/DDBJ databases">
        <authorList>
            <consortium name="Caenorhabditis japonica Sequencing Consortium"/>
            <person name="Wilson R.K."/>
        </authorList>
    </citation>
    <scope>NUCLEOTIDE SEQUENCE [LARGE SCALE GENOMIC DNA]</scope>
    <source>
        <strain evidence="4">DF5081</strain>
    </source>
</reference>
<dbReference type="PANTHER" id="PTHR15836">
    <property type="entry name" value="PERIPHILIN 1"/>
    <property type="match status" value="1"/>
</dbReference>
<dbReference type="InterPro" id="IPR057603">
    <property type="entry name" value="Periphilin-1_C"/>
</dbReference>
<evidence type="ECO:0000313" key="3">
    <source>
        <dbReference type="EnsemblMetazoa" id="CJA07317.1"/>
    </source>
</evidence>
<accession>A0A8R1DN13</accession>
<feature type="compositionally biased region" description="Basic and acidic residues" evidence="1">
    <location>
        <begin position="153"/>
        <end position="178"/>
    </location>
</feature>
<organism evidence="3 4">
    <name type="scientific">Caenorhabditis japonica</name>
    <dbReference type="NCBI Taxonomy" id="281687"/>
    <lineage>
        <taxon>Eukaryota</taxon>
        <taxon>Metazoa</taxon>
        <taxon>Ecdysozoa</taxon>
        <taxon>Nematoda</taxon>
        <taxon>Chromadorea</taxon>
        <taxon>Rhabditida</taxon>
        <taxon>Rhabditina</taxon>
        <taxon>Rhabditomorpha</taxon>
        <taxon>Rhabditoidea</taxon>
        <taxon>Rhabditidae</taxon>
        <taxon>Peloderinae</taxon>
        <taxon>Caenorhabditis</taxon>
    </lineage>
</organism>
<reference evidence="3" key="2">
    <citation type="submission" date="2022-06" db="UniProtKB">
        <authorList>
            <consortium name="EnsemblMetazoa"/>
        </authorList>
    </citation>
    <scope>IDENTIFICATION</scope>
    <source>
        <strain evidence="3">DF5081</strain>
    </source>
</reference>